<protein>
    <recommendedName>
        <fullName evidence="4">Secreted protein</fullName>
    </recommendedName>
</protein>
<evidence type="ECO:0008006" key="4">
    <source>
        <dbReference type="Google" id="ProtNLM"/>
    </source>
</evidence>
<accession>A0ABU9X278</accession>
<dbReference type="EMBL" id="JBDFRB010000012">
    <property type="protein sequence ID" value="MEN2745361.1"/>
    <property type="molecule type" value="Genomic_DNA"/>
</dbReference>
<feature type="signal peptide" evidence="1">
    <location>
        <begin position="1"/>
        <end position="26"/>
    </location>
</feature>
<proteinExistence type="predicted"/>
<evidence type="ECO:0000313" key="2">
    <source>
        <dbReference type="EMBL" id="MEN2745361.1"/>
    </source>
</evidence>
<keyword evidence="1" id="KW-0732">Signal</keyword>
<dbReference type="RefSeq" id="WP_345885713.1">
    <property type="nucleotide sequence ID" value="NZ_JBDFRB010000012.1"/>
</dbReference>
<reference evidence="2 3" key="1">
    <citation type="submission" date="2024-05" db="EMBL/GenBank/DDBJ databases">
        <title>Sinomonas sp. nov., isolated from a waste landfill.</title>
        <authorList>
            <person name="Zhao Y."/>
        </authorList>
    </citation>
    <scope>NUCLEOTIDE SEQUENCE [LARGE SCALE GENOMIC DNA]</scope>
    <source>
        <strain evidence="2 3">CCTCC AB2014300</strain>
    </source>
</reference>
<evidence type="ECO:0000313" key="3">
    <source>
        <dbReference type="Proteomes" id="UP001422074"/>
    </source>
</evidence>
<evidence type="ECO:0000256" key="1">
    <source>
        <dbReference type="SAM" id="SignalP"/>
    </source>
</evidence>
<feature type="chain" id="PRO_5045689772" description="Secreted protein" evidence="1">
    <location>
        <begin position="27"/>
        <end position="70"/>
    </location>
</feature>
<comment type="caution">
    <text evidence="2">The sequence shown here is derived from an EMBL/GenBank/DDBJ whole genome shotgun (WGS) entry which is preliminary data.</text>
</comment>
<name>A0ABU9X278_9MICC</name>
<keyword evidence="3" id="KW-1185">Reference proteome</keyword>
<organism evidence="2 3">
    <name type="scientific">Sinomonas halotolerans</name>
    <dbReference type="NCBI Taxonomy" id="1644133"/>
    <lineage>
        <taxon>Bacteria</taxon>
        <taxon>Bacillati</taxon>
        <taxon>Actinomycetota</taxon>
        <taxon>Actinomycetes</taxon>
        <taxon>Micrococcales</taxon>
        <taxon>Micrococcaceae</taxon>
        <taxon>Sinomonas</taxon>
    </lineage>
</organism>
<gene>
    <name evidence="2" type="ORF">ABCQ75_12565</name>
</gene>
<dbReference type="Proteomes" id="UP001422074">
    <property type="component" value="Unassembled WGS sequence"/>
</dbReference>
<sequence>MRMPMKLMIVVPLASAGLFAAGPAVAADPNADFAQHVRMCVETMGFDGTHNPGMHEGKSGWDPLHICPVH</sequence>